<gene>
    <name evidence="2" type="ORF">SAMN05216219_2409</name>
</gene>
<dbReference type="Proteomes" id="UP000198867">
    <property type="component" value="Unassembled WGS sequence"/>
</dbReference>
<dbReference type="AlphaFoldDB" id="A0A1I5CLQ2"/>
<dbReference type="EMBL" id="FOVM01000007">
    <property type="protein sequence ID" value="SFN87940.1"/>
    <property type="molecule type" value="Genomic_DNA"/>
</dbReference>
<dbReference type="PANTHER" id="PTHR46438">
    <property type="entry name" value="ALPHA/BETA-HYDROLASES SUPERFAMILY PROTEIN"/>
    <property type="match status" value="1"/>
</dbReference>
<name>A0A1I5CLQ2_9MICO</name>
<dbReference type="InterPro" id="IPR029058">
    <property type="entry name" value="AB_hydrolase_fold"/>
</dbReference>
<keyword evidence="3" id="KW-1185">Reference proteome</keyword>
<sequence>MSARDRTEFVFGDLTMLVRRWDSGPGAGDSTFVLVHGIGVSSRYFERLAEELKRFGTVFAVDLPGFGAAPRPPRQLTIEAGAALLAEFVRSEQLGGAVLVGHSMGSQFVVETAAVHPTGIGALVLAGPVVDERAPKPWQQGMRLGRDMLRETPSANWIVATDYVRSGIRWYLRELPVMLGYRTEERLPLVSVPVLVLRGERDPIAPHGWSARLTETARDGRLVEVPGAAHVVQHTRAGDVAGILADFGARIPAIEPTSQPREPRRS</sequence>
<organism evidence="2 3">
    <name type="scientific">Mycetocola miduiensis</name>
    <dbReference type="NCBI Taxonomy" id="995034"/>
    <lineage>
        <taxon>Bacteria</taxon>
        <taxon>Bacillati</taxon>
        <taxon>Actinomycetota</taxon>
        <taxon>Actinomycetes</taxon>
        <taxon>Micrococcales</taxon>
        <taxon>Microbacteriaceae</taxon>
        <taxon>Mycetocola</taxon>
    </lineage>
</organism>
<evidence type="ECO:0000259" key="1">
    <source>
        <dbReference type="Pfam" id="PF12697"/>
    </source>
</evidence>
<dbReference type="InterPro" id="IPR000073">
    <property type="entry name" value="AB_hydrolase_1"/>
</dbReference>
<accession>A0A1I5CLQ2</accession>
<dbReference type="PANTHER" id="PTHR46438:SF11">
    <property type="entry name" value="LIPASE-RELATED"/>
    <property type="match status" value="1"/>
</dbReference>
<dbReference type="RefSeq" id="WP_245762519.1">
    <property type="nucleotide sequence ID" value="NZ_FOVM01000007.1"/>
</dbReference>
<evidence type="ECO:0000313" key="3">
    <source>
        <dbReference type="Proteomes" id="UP000198867"/>
    </source>
</evidence>
<dbReference type="Gene3D" id="3.40.50.1820">
    <property type="entry name" value="alpha/beta hydrolase"/>
    <property type="match status" value="1"/>
</dbReference>
<dbReference type="Pfam" id="PF12697">
    <property type="entry name" value="Abhydrolase_6"/>
    <property type="match status" value="1"/>
</dbReference>
<feature type="domain" description="AB hydrolase-1" evidence="1">
    <location>
        <begin position="32"/>
        <end position="241"/>
    </location>
</feature>
<protein>
    <submittedName>
        <fullName evidence="2">Pimeloyl-ACP methyl ester carboxylesterase</fullName>
    </submittedName>
</protein>
<dbReference type="SUPFAM" id="SSF53474">
    <property type="entry name" value="alpha/beta-Hydrolases"/>
    <property type="match status" value="1"/>
</dbReference>
<reference evidence="3" key="1">
    <citation type="submission" date="2016-10" db="EMBL/GenBank/DDBJ databases">
        <authorList>
            <person name="Varghese N."/>
            <person name="Submissions S."/>
        </authorList>
    </citation>
    <scope>NUCLEOTIDE SEQUENCE [LARGE SCALE GENOMIC DNA]</scope>
    <source>
        <strain evidence="3">CGMCC 1.11101</strain>
    </source>
</reference>
<evidence type="ECO:0000313" key="2">
    <source>
        <dbReference type="EMBL" id="SFN87940.1"/>
    </source>
</evidence>
<dbReference type="STRING" id="995034.SAMN05216219_2409"/>
<proteinExistence type="predicted"/>
<dbReference type="GO" id="GO:0003824">
    <property type="term" value="F:catalytic activity"/>
    <property type="evidence" value="ECO:0007669"/>
    <property type="project" value="UniProtKB-ARBA"/>
</dbReference>